<dbReference type="Pfam" id="PF00675">
    <property type="entry name" value="Peptidase_M16"/>
    <property type="match status" value="1"/>
</dbReference>
<comment type="similarity">
    <text evidence="1 2">Belongs to the peptidase M16 family.</text>
</comment>
<dbReference type="GO" id="GO:0004222">
    <property type="term" value="F:metalloendopeptidase activity"/>
    <property type="evidence" value="ECO:0007669"/>
    <property type="project" value="InterPro"/>
</dbReference>
<dbReference type="AlphaFoldDB" id="A0A1F5WE57"/>
<dbReference type="InterPro" id="IPR007863">
    <property type="entry name" value="Peptidase_M16_C"/>
</dbReference>
<evidence type="ECO:0008006" key="7">
    <source>
        <dbReference type="Google" id="ProtNLM"/>
    </source>
</evidence>
<name>A0A1F5WE57_9BACT</name>
<dbReference type="GO" id="GO:0046872">
    <property type="term" value="F:metal ion binding"/>
    <property type="evidence" value="ECO:0007669"/>
    <property type="project" value="InterPro"/>
</dbReference>
<dbReference type="PANTHER" id="PTHR11851:SF49">
    <property type="entry name" value="MITOCHONDRIAL-PROCESSING PEPTIDASE SUBUNIT ALPHA"/>
    <property type="match status" value="1"/>
</dbReference>
<organism evidence="5 6">
    <name type="scientific">Candidatus Giovannonibacteria bacterium RIFCSPHIGHO2_02_FULL_46_20</name>
    <dbReference type="NCBI Taxonomy" id="1798338"/>
    <lineage>
        <taxon>Bacteria</taxon>
        <taxon>Candidatus Giovannoniibacteriota</taxon>
    </lineage>
</organism>
<dbReference type="PROSITE" id="PS00143">
    <property type="entry name" value="INSULINASE"/>
    <property type="match status" value="1"/>
</dbReference>
<dbReference type="PANTHER" id="PTHR11851">
    <property type="entry name" value="METALLOPROTEASE"/>
    <property type="match status" value="1"/>
</dbReference>
<evidence type="ECO:0000313" key="6">
    <source>
        <dbReference type="Proteomes" id="UP000178406"/>
    </source>
</evidence>
<comment type="caution">
    <text evidence="5">The sequence shown here is derived from an EMBL/GenBank/DDBJ whole genome shotgun (WGS) entry which is preliminary data.</text>
</comment>
<evidence type="ECO:0000259" key="3">
    <source>
        <dbReference type="Pfam" id="PF00675"/>
    </source>
</evidence>
<evidence type="ECO:0000259" key="4">
    <source>
        <dbReference type="Pfam" id="PF05193"/>
    </source>
</evidence>
<evidence type="ECO:0000256" key="1">
    <source>
        <dbReference type="ARBA" id="ARBA00007261"/>
    </source>
</evidence>
<dbReference type="Gene3D" id="3.30.830.10">
    <property type="entry name" value="Metalloenzyme, LuxS/M16 peptidase-like"/>
    <property type="match status" value="2"/>
</dbReference>
<dbReference type="STRING" id="1798338.A3J56_02935"/>
<dbReference type="InterPro" id="IPR011249">
    <property type="entry name" value="Metalloenz_LuxS/M16"/>
</dbReference>
<sequence>MFTIKKLPSGLRIITVPRRNTGVFTLLVLVGTGSRHETKKNNGISHFLEHMFFKGTKHRPQPNEVTRELDGIGAQYNAFTSKEATGYWVKAAKAHFALVLDVVSDILSESLLQKEEIEKEKGVIIQELRMRDEDDPVSRAGTLFETLLWGNQPAGWPIIGTKENILGFTRYQFVDYFTTQYSAHNTLVVVGGAFAQDAAKDIARAFGHISRRTFHKATTARERQKAPAVRVDVKNIEATNLILGARAFSMYSPKRFALEVLAIILGGNMSSRLWSEIREKRGLAYYIRAQNTFYRDSGYFAVSAGVGHDKAYEAVSIIVSELRRVKENGISSRELTMAKDYIRGHMRIEFEDSSALTSFIGEQALFEKSVMSPDAYFHKMDRVTQQDVARVARKIFLPSRANLVTVGASHDAAALRQTLEKI</sequence>
<feature type="domain" description="Peptidase M16 N-terminal" evidence="3">
    <location>
        <begin position="20"/>
        <end position="160"/>
    </location>
</feature>
<dbReference type="EMBL" id="MFHQ01000034">
    <property type="protein sequence ID" value="OGF73877.1"/>
    <property type="molecule type" value="Genomic_DNA"/>
</dbReference>
<dbReference type="InterPro" id="IPR011765">
    <property type="entry name" value="Pept_M16_N"/>
</dbReference>
<proteinExistence type="inferred from homology"/>
<dbReference type="GO" id="GO:0006508">
    <property type="term" value="P:proteolysis"/>
    <property type="evidence" value="ECO:0007669"/>
    <property type="project" value="InterPro"/>
</dbReference>
<evidence type="ECO:0000256" key="2">
    <source>
        <dbReference type="RuleBase" id="RU004447"/>
    </source>
</evidence>
<dbReference type="InterPro" id="IPR001431">
    <property type="entry name" value="Pept_M16_Zn_BS"/>
</dbReference>
<dbReference type="InterPro" id="IPR050361">
    <property type="entry name" value="MPP/UQCRC_Complex"/>
</dbReference>
<dbReference type="Pfam" id="PF05193">
    <property type="entry name" value="Peptidase_M16_C"/>
    <property type="match status" value="1"/>
</dbReference>
<protein>
    <recommendedName>
        <fullName evidence="7">Peptidase M16</fullName>
    </recommendedName>
</protein>
<dbReference type="SUPFAM" id="SSF63411">
    <property type="entry name" value="LuxS/MPP-like metallohydrolase"/>
    <property type="match status" value="2"/>
</dbReference>
<gene>
    <name evidence="5" type="ORF">A3J56_02935</name>
</gene>
<reference evidence="5 6" key="1">
    <citation type="journal article" date="2016" name="Nat. Commun.">
        <title>Thousands of microbial genomes shed light on interconnected biogeochemical processes in an aquifer system.</title>
        <authorList>
            <person name="Anantharaman K."/>
            <person name="Brown C.T."/>
            <person name="Hug L.A."/>
            <person name="Sharon I."/>
            <person name="Castelle C.J."/>
            <person name="Probst A.J."/>
            <person name="Thomas B.C."/>
            <person name="Singh A."/>
            <person name="Wilkins M.J."/>
            <person name="Karaoz U."/>
            <person name="Brodie E.L."/>
            <person name="Williams K.H."/>
            <person name="Hubbard S.S."/>
            <person name="Banfield J.F."/>
        </authorList>
    </citation>
    <scope>NUCLEOTIDE SEQUENCE [LARGE SCALE GENOMIC DNA]</scope>
</reference>
<evidence type="ECO:0000313" key="5">
    <source>
        <dbReference type="EMBL" id="OGF73877.1"/>
    </source>
</evidence>
<accession>A0A1F5WE57</accession>
<feature type="domain" description="Peptidase M16 C-terminal" evidence="4">
    <location>
        <begin position="168"/>
        <end position="340"/>
    </location>
</feature>
<dbReference type="Proteomes" id="UP000178406">
    <property type="component" value="Unassembled WGS sequence"/>
</dbReference>